<keyword evidence="2" id="KW-1185">Reference proteome</keyword>
<gene>
    <name evidence="1" type="ORF">TPSD3_13400</name>
</gene>
<evidence type="ECO:0000313" key="1">
    <source>
        <dbReference type="EMBL" id="OUD12118.1"/>
    </source>
</evidence>
<accession>A0A251X4U2</accession>
<organism evidence="1 2">
    <name type="scientific">Thioflexithrix psekupsensis</name>
    <dbReference type="NCBI Taxonomy" id="1570016"/>
    <lineage>
        <taxon>Bacteria</taxon>
        <taxon>Pseudomonadati</taxon>
        <taxon>Pseudomonadota</taxon>
        <taxon>Gammaproteobacteria</taxon>
        <taxon>Thiotrichales</taxon>
        <taxon>Thioflexithrix</taxon>
    </lineage>
</organism>
<reference evidence="1 2" key="1">
    <citation type="submission" date="2016-12" db="EMBL/GenBank/DDBJ databases">
        <title>Thioflexothrix psekupsii D3 genome sequencing and assembly.</title>
        <authorList>
            <person name="Fomenkov A."/>
            <person name="Vincze T."/>
            <person name="Grabovich M."/>
            <person name="Anton B.P."/>
            <person name="Dubinina G."/>
            <person name="Orlova M."/>
            <person name="Belousova E."/>
            <person name="Roberts R.J."/>
        </authorList>
    </citation>
    <scope>NUCLEOTIDE SEQUENCE [LARGE SCALE GENOMIC DNA]</scope>
    <source>
        <strain evidence="1">D3</strain>
    </source>
</reference>
<evidence type="ECO:0000313" key="2">
    <source>
        <dbReference type="Proteomes" id="UP000194798"/>
    </source>
</evidence>
<sequence length="206" mass="23393">MVFIMPVWLKQFSRLTLATGLLLLLSYSDGWAEFSIHYANTRLSDKVYLLDAQLNYHLTDAPKEALHNGVALTLVLTILVQRERWYFLNETVATLRQQYQLGYNSLAEQYSVTYLNTGIEETFPTLEAALLKLGTLKNFPLLDSHLIAPDQTYWVHLQSRLDIEALPAPLRPVAYFSAQWRLVSDWYLCPLQAPSSPADSADGKVG</sequence>
<dbReference type="OrthoDB" id="6198507at2"/>
<name>A0A251X4U2_9GAMM</name>
<dbReference type="EMBL" id="MSLT01000023">
    <property type="protein sequence ID" value="OUD12118.1"/>
    <property type="molecule type" value="Genomic_DNA"/>
</dbReference>
<dbReference type="InterPro" id="IPR025500">
    <property type="entry name" value="DUF4390"/>
</dbReference>
<dbReference type="Proteomes" id="UP000194798">
    <property type="component" value="Unassembled WGS sequence"/>
</dbReference>
<evidence type="ECO:0008006" key="3">
    <source>
        <dbReference type="Google" id="ProtNLM"/>
    </source>
</evidence>
<protein>
    <recommendedName>
        <fullName evidence="3">DUF4390 domain-containing protein</fullName>
    </recommendedName>
</protein>
<dbReference type="AlphaFoldDB" id="A0A251X4U2"/>
<comment type="caution">
    <text evidence="1">The sequence shown here is derived from an EMBL/GenBank/DDBJ whole genome shotgun (WGS) entry which is preliminary data.</text>
</comment>
<proteinExistence type="predicted"/>
<dbReference type="Pfam" id="PF14334">
    <property type="entry name" value="DUF4390"/>
    <property type="match status" value="1"/>
</dbReference>